<evidence type="ECO:0000256" key="4">
    <source>
        <dbReference type="ARBA" id="ARBA00022692"/>
    </source>
</evidence>
<dbReference type="AlphaFoldDB" id="A0A3M0ACH9"/>
<comment type="caution">
    <text evidence="13">The sequence shown here is derived from an EMBL/GenBank/DDBJ whole genome shotgun (WGS) entry which is preliminary data.</text>
</comment>
<evidence type="ECO:0000313" key="13">
    <source>
        <dbReference type="EMBL" id="RMA80155.1"/>
    </source>
</evidence>
<evidence type="ECO:0000256" key="9">
    <source>
        <dbReference type="ARBA" id="ARBA00023049"/>
    </source>
</evidence>
<evidence type="ECO:0000256" key="2">
    <source>
        <dbReference type="ARBA" id="ARBA00022475"/>
    </source>
</evidence>
<evidence type="ECO:0000256" key="11">
    <source>
        <dbReference type="SAM" id="Phobius"/>
    </source>
</evidence>
<evidence type="ECO:0000256" key="7">
    <source>
        <dbReference type="ARBA" id="ARBA00022833"/>
    </source>
</evidence>
<feature type="transmembrane region" description="Helical" evidence="11">
    <location>
        <begin position="181"/>
        <end position="200"/>
    </location>
</feature>
<dbReference type="RefSeq" id="WP_121876836.1">
    <property type="nucleotide sequence ID" value="NZ_REFJ01000003.1"/>
</dbReference>
<proteinExistence type="predicted"/>
<dbReference type="GO" id="GO:0006508">
    <property type="term" value="P:proteolysis"/>
    <property type="evidence" value="ECO:0007669"/>
    <property type="project" value="UniProtKB-KW"/>
</dbReference>
<gene>
    <name evidence="13" type="ORF">DFR27_1518</name>
</gene>
<organism evidence="13 14">
    <name type="scientific">Umboniibacter marinipuniceus</name>
    <dbReference type="NCBI Taxonomy" id="569599"/>
    <lineage>
        <taxon>Bacteria</taxon>
        <taxon>Pseudomonadati</taxon>
        <taxon>Pseudomonadota</taxon>
        <taxon>Gammaproteobacteria</taxon>
        <taxon>Cellvibrionales</taxon>
        <taxon>Cellvibrionaceae</taxon>
        <taxon>Umboniibacter</taxon>
    </lineage>
</organism>
<evidence type="ECO:0000259" key="12">
    <source>
        <dbReference type="Pfam" id="PF01435"/>
    </source>
</evidence>
<dbReference type="CDD" id="cd07340">
    <property type="entry name" value="M48B_Htpx_like"/>
    <property type="match status" value="1"/>
</dbReference>
<feature type="transmembrane region" description="Helical" evidence="11">
    <location>
        <begin position="220"/>
        <end position="240"/>
    </location>
</feature>
<dbReference type="Gene3D" id="3.30.2010.10">
    <property type="entry name" value="Metalloproteases ('zincins'), catalytic domain"/>
    <property type="match status" value="1"/>
</dbReference>
<accession>A0A3M0ACH9</accession>
<keyword evidence="9" id="KW-0482">Metalloprotease</keyword>
<feature type="transmembrane region" description="Helical" evidence="11">
    <location>
        <begin position="55"/>
        <end position="76"/>
    </location>
</feature>
<evidence type="ECO:0000256" key="1">
    <source>
        <dbReference type="ARBA" id="ARBA00001947"/>
    </source>
</evidence>
<sequence>MQFFDEQDRSRRQSRLLLSLFALAVLALLAVTHFAFYGMMLFVDNANTSEQGVAIYWWADALILITIAGASFYRWLTLRRGGIIVAQELGGELVDINDGQRYLQAMNIVEEMAVAATTPAPSLFILKNEQGINAFAAGSTPSNAVIALTQGAIDNLNRDQVQAVVAHEFGHIVNRDIRINFQMMALLFGIEFIALIGRHAMAVVGSSRPRRNSSSGKGTLAIAVIGGVLFLFGSIGAYLAKLIKLAVNRQREYLADATAVEFTRYPEALATALTKISQHRTGGRVLHENTSAMAHLFFYRPLGSWSGRGTHPPLADRVARLGYQLDALQDALAEKLVSPPVQKTRSDGKVASSSLLNEAHQRLAGLSPSLVAAAHNPSLAAILIPAIVIQRATSSNGSQVSPPEALTQGLDQSALSCLNELTANLETTGPSSLLALTEITLPTLKQLPPSEQRKLRKKLKQLLEHAEQPQAFQWCLAVLVEFYLEQEPPHRPSIRSMRKLKGPLSLVIWSFFTLGETSTQLQDNIAELARNALGFDIAKREATPVEFSHFLHAVQRINCATPLIKRNLLNLLEKLAQADNVSTQAELDMLKSLSIVWDCPLKLR</sequence>
<evidence type="ECO:0000256" key="10">
    <source>
        <dbReference type="ARBA" id="ARBA00023136"/>
    </source>
</evidence>
<keyword evidence="8 11" id="KW-1133">Transmembrane helix</keyword>
<keyword evidence="5" id="KW-0479">Metal-binding</keyword>
<dbReference type="Proteomes" id="UP000267187">
    <property type="component" value="Unassembled WGS sequence"/>
</dbReference>
<protein>
    <submittedName>
        <fullName evidence="13">Zn-dependent protease with chaperone function</fullName>
    </submittedName>
</protein>
<dbReference type="InterPro" id="IPR050083">
    <property type="entry name" value="HtpX_protease"/>
</dbReference>
<keyword evidence="2" id="KW-1003">Cell membrane</keyword>
<feature type="transmembrane region" description="Helical" evidence="11">
    <location>
        <begin position="20"/>
        <end position="43"/>
    </location>
</feature>
<keyword evidence="14" id="KW-1185">Reference proteome</keyword>
<evidence type="ECO:0000256" key="6">
    <source>
        <dbReference type="ARBA" id="ARBA00022801"/>
    </source>
</evidence>
<keyword evidence="4 11" id="KW-0812">Transmembrane</keyword>
<evidence type="ECO:0000256" key="8">
    <source>
        <dbReference type="ARBA" id="ARBA00022989"/>
    </source>
</evidence>
<keyword evidence="3 13" id="KW-0645">Protease</keyword>
<name>A0A3M0ACH9_9GAMM</name>
<reference evidence="13 14" key="1">
    <citation type="submission" date="2018-10" db="EMBL/GenBank/DDBJ databases">
        <title>Genomic Encyclopedia of Type Strains, Phase IV (KMG-IV): sequencing the most valuable type-strain genomes for metagenomic binning, comparative biology and taxonomic classification.</title>
        <authorList>
            <person name="Goeker M."/>
        </authorList>
    </citation>
    <scope>NUCLEOTIDE SEQUENCE [LARGE SCALE GENOMIC DNA]</scope>
    <source>
        <strain evidence="13 14">DSM 25080</strain>
    </source>
</reference>
<dbReference type="InterPro" id="IPR001915">
    <property type="entry name" value="Peptidase_M48"/>
</dbReference>
<comment type="cofactor">
    <cofactor evidence="1">
        <name>Zn(2+)</name>
        <dbReference type="ChEBI" id="CHEBI:29105"/>
    </cofactor>
</comment>
<evidence type="ECO:0000256" key="5">
    <source>
        <dbReference type="ARBA" id="ARBA00022723"/>
    </source>
</evidence>
<dbReference type="GO" id="GO:0004222">
    <property type="term" value="F:metalloendopeptidase activity"/>
    <property type="evidence" value="ECO:0007669"/>
    <property type="project" value="InterPro"/>
</dbReference>
<dbReference type="PANTHER" id="PTHR43221:SF2">
    <property type="entry name" value="PROTEASE HTPX HOMOLOG"/>
    <property type="match status" value="1"/>
</dbReference>
<dbReference type="OrthoDB" id="15218at2"/>
<evidence type="ECO:0000256" key="3">
    <source>
        <dbReference type="ARBA" id="ARBA00022670"/>
    </source>
</evidence>
<dbReference type="PANTHER" id="PTHR43221">
    <property type="entry name" value="PROTEASE HTPX"/>
    <property type="match status" value="1"/>
</dbReference>
<evidence type="ECO:0000313" key="14">
    <source>
        <dbReference type="Proteomes" id="UP000267187"/>
    </source>
</evidence>
<dbReference type="EMBL" id="REFJ01000003">
    <property type="protein sequence ID" value="RMA80155.1"/>
    <property type="molecule type" value="Genomic_DNA"/>
</dbReference>
<keyword evidence="10 11" id="KW-0472">Membrane</keyword>
<keyword evidence="6" id="KW-0378">Hydrolase</keyword>
<feature type="domain" description="Peptidase M48" evidence="12">
    <location>
        <begin position="107"/>
        <end position="322"/>
    </location>
</feature>
<dbReference type="Pfam" id="PF01435">
    <property type="entry name" value="Peptidase_M48"/>
    <property type="match status" value="1"/>
</dbReference>
<keyword evidence="7" id="KW-0862">Zinc</keyword>
<dbReference type="GO" id="GO:0046872">
    <property type="term" value="F:metal ion binding"/>
    <property type="evidence" value="ECO:0007669"/>
    <property type="project" value="UniProtKB-KW"/>
</dbReference>